<reference evidence="6" key="1">
    <citation type="journal article" date="2021" name="PeerJ">
        <title>Extensive microbial diversity within the chicken gut microbiome revealed by metagenomics and culture.</title>
        <authorList>
            <person name="Gilroy R."/>
            <person name="Ravi A."/>
            <person name="Getino M."/>
            <person name="Pursley I."/>
            <person name="Horton D.L."/>
            <person name="Alikhan N.F."/>
            <person name="Baker D."/>
            <person name="Gharbi K."/>
            <person name="Hall N."/>
            <person name="Watson M."/>
            <person name="Adriaenssens E.M."/>
            <person name="Foster-Nyarko E."/>
            <person name="Jarju S."/>
            <person name="Secka A."/>
            <person name="Antonio M."/>
            <person name="Oren A."/>
            <person name="Chaudhuri R.R."/>
            <person name="La Ragione R."/>
            <person name="Hildebrand F."/>
            <person name="Pallen M.J."/>
        </authorList>
    </citation>
    <scope>NUCLEOTIDE SEQUENCE</scope>
    <source>
        <strain evidence="6">CHK174-6876</strain>
    </source>
</reference>
<reference evidence="6" key="2">
    <citation type="submission" date="2021-09" db="EMBL/GenBank/DDBJ databases">
        <authorList>
            <person name="Gilroy R."/>
        </authorList>
    </citation>
    <scope>NUCLEOTIDE SEQUENCE</scope>
    <source>
        <strain evidence="6">CHK174-6876</strain>
    </source>
</reference>
<feature type="binding site" evidence="4">
    <location>
        <position position="22"/>
    </location>
    <ligand>
        <name>Zn(2+)</name>
        <dbReference type="ChEBI" id="CHEBI:29105"/>
        <label>1</label>
    </ligand>
</feature>
<name>A0A921K0M3_9LACO</name>
<dbReference type="InterPro" id="IPR001559">
    <property type="entry name" value="Phosphotriesterase"/>
</dbReference>
<sequence length="300" mass="34034">MINTVTGKITKKQLGTTYIHEHLYVVPNDLPKYYDYTLDDIDKSIYETFSFKNVGGNSLVDLTPINYGRSPLLLKKISEVTGVNILFVTGFHKEEFQPKWLEKLNSSQVYDFLTHEIVDGVTSQHLKPGAMKLGTSLNQVNASEKKVIEIEARVQRDLRIPIITHCDKGTMGLEQLKILQENGAELSHVCLSHVDLAEDVSYIEEIFKQGASISFDHVGRSLTDCDSKDVEMITQLVNDGFVDQICLAGDMGRKKYFNAYNGKPGLKYILTSLKKELLKHMNLQDFNKMVQDNPQRILEM</sequence>
<accession>A0A921K0M3</accession>
<dbReference type="Pfam" id="PF02126">
    <property type="entry name" value="PTE"/>
    <property type="match status" value="1"/>
</dbReference>
<feature type="modified residue" description="N6-carboxylysine" evidence="3 5">
    <location>
        <position position="132"/>
    </location>
</feature>
<dbReference type="PROSITE" id="PS51347">
    <property type="entry name" value="PHOSPHOTRIESTERASE_2"/>
    <property type="match status" value="1"/>
</dbReference>
<feature type="binding site" evidence="4">
    <location>
        <position position="20"/>
    </location>
    <ligand>
        <name>Zn(2+)</name>
        <dbReference type="ChEBI" id="CHEBI:29105"/>
        <label>1</label>
    </ligand>
</feature>
<gene>
    <name evidence="6" type="ORF">K8V00_00335</name>
</gene>
<dbReference type="EMBL" id="DYXG01000006">
    <property type="protein sequence ID" value="HJE96040.1"/>
    <property type="molecule type" value="Genomic_DNA"/>
</dbReference>
<dbReference type="GO" id="GO:0016787">
    <property type="term" value="F:hydrolase activity"/>
    <property type="evidence" value="ECO:0007669"/>
    <property type="project" value="UniProtKB-KW"/>
</dbReference>
<organism evidence="6 7">
    <name type="scientific">Ligilactobacillus acidipiscis</name>
    <dbReference type="NCBI Taxonomy" id="89059"/>
    <lineage>
        <taxon>Bacteria</taxon>
        <taxon>Bacillati</taxon>
        <taxon>Bacillota</taxon>
        <taxon>Bacilli</taxon>
        <taxon>Lactobacillales</taxon>
        <taxon>Lactobacillaceae</taxon>
        <taxon>Ligilactobacillus</taxon>
    </lineage>
</organism>
<dbReference type="PANTHER" id="PTHR10819">
    <property type="entry name" value="PHOSPHOTRIESTERASE-RELATED"/>
    <property type="match status" value="1"/>
</dbReference>
<dbReference type="AlphaFoldDB" id="A0A921K0M3"/>
<comment type="cofactor">
    <cofactor evidence="4">
        <name>a divalent metal cation</name>
        <dbReference type="ChEBI" id="CHEBI:60240"/>
    </cofactor>
    <text evidence="4">Binds 2 divalent metal cations per subunit.</text>
</comment>
<evidence type="ECO:0000313" key="7">
    <source>
        <dbReference type="Proteomes" id="UP000707535"/>
    </source>
</evidence>
<protein>
    <submittedName>
        <fullName evidence="6">Aryldialkylphosphatase</fullName>
    </submittedName>
</protein>
<feature type="binding site" evidence="4">
    <location>
        <position position="165"/>
    </location>
    <ligand>
        <name>Zn(2+)</name>
        <dbReference type="ChEBI" id="CHEBI:29105"/>
        <label>2</label>
    </ligand>
</feature>
<dbReference type="InterPro" id="IPR032466">
    <property type="entry name" value="Metal_Hydrolase"/>
</dbReference>
<evidence type="ECO:0000256" key="3">
    <source>
        <dbReference type="PIRSR" id="PIRSR601559-50"/>
    </source>
</evidence>
<dbReference type="Gene3D" id="3.20.20.140">
    <property type="entry name" value="Metal-dependent hydrolases"/>
    <property type="match status" value="1"/>
</dbReference>
<evidence type="ECO:0000256" key="5">
    <source>
        <dbReference type="PROSITE-ProRule" id="PRU00679"/>
    </source>
</evidence>
<dbReference type="Proteomes" id="UP000707535">
    <property type="component" value="Unassembled WGS sequence"/>
</dbReference>
<comment type="caution">
    <text evidence="6">The sequence shown here is derived from an EMBL/GenBank/DDBJ whole genome shotgun (WGS) entry which is preliminary data.</text>
</comment>
<feature type="binding site" description="via carbamate group" evidence="4">
    <location>
        <position position="132"/>
    </location>
    <ligand>
        <name>Zn(2+)</name>
        <dbReference type="ChEBI" id="CHEBI:29105"/>
        <label>2</label>
    </ligand>
</feature>
<dbReference type="GO" id="GO:0008270">
    <property type="term" value="F:zinc ion binding"/>
    <property type="evidence" value="ECO:0007669"/>
    <property type="project" value="InterPro"/>
</dbReference>
<proteinExistence type="inferred from homology"/>
<keyword evidence="2" id="KW-0378">Hydrolase</keyword>
<dbReference type="PANTHER" id="PTHR10819:SF3">
    <property type="entry name" value="PHOSPHOTRIESTERASE-RELATED PROTEIN"/>
    <property type="match status" value="1"/>
</dbReference>
<evidence type="ECO:0000256" key="4">
    <source>
        <dbReference type="PIRSR" id="PIRSR601559-51"/>
    </source>
</evidence>
<dbReference type="SUPFAM" id="SSF51556">
    <property type="entry name" value="Metallo-dependent hydrolases"/>
    <property type="match status" value="1"/>
</dbReference>
<dbReference type="PIRSF" id="PIRSF016839">
    <property type="entry name" value="PhP"/>
    <property type="match status" value="1"/>
</dbReference>
<keyword evidence="1 4" id="KW-0479">Metal-binding</keyword>
<feature type="binding site" evidence="4">
    <location>
        <position position="250"/>
    </location>
    <ligand>
        <name>Zn(2+)</name>
        <dbReference type="ChEBI" id="CHEBI:29105"/>
        <label>1</label>
    </ligand>
</feature>
<evidence type="ECO:0000256" key="2">
    <source>
        <dbReference type="ARBA" id="ARBA00022801"/>
    </source>
</evidence>
<evidence type="ECO:0000313" key="6">
    <source>
        <dbReference type="EMBL" id="HJE96040.1"/>
    </source>
</evidence>
<comment type="similarity">
    <text evidence="5">Belongs to the metallo-dependent hydrolases superfamily. Phosphotriesterase family.</text>
</comment>
<evidence type="ECO:0000256" key="1">
    <source>
        <dbReference type="ARBA" id="ARBA00022723"/>
    </source>
</evidence>
<feature type="binding site" evidence="4">
    <location>
        <position position="193"/>
    </location>
    <ligand>
        <name>Zn(2+)</name>
        <dbReference type="ChEBI" id="CHEBI:29105"/>
        <label>2</label>
    </ligand>
</feature>
<feature type="binding site" description="via carbamate group" evidence="4">
    <location>
        <position position="132"/>
    </location>
    <ligand>
        <name>Zn(2+)</name>
        <dbReference type="ChEBI" id="CHEBI:29105"/>
        <label>1</label>
    </ligand>
</feature>